<feature type="region of interest" description="Disordered" evidence="1">
    <location>
        <begin position="1"/>
        <end position="22"/>
    </location>
</feature>
<dbReference type="GO" id="GO:0000164">
    <property type="term" value="C:protein phosphatase type 1 complex"/>
    <property type="evidence" value="ECO:0007669"/>
    <property type="project" value="TreeGrafter"/>
</dbReference>
<accession>A0A913XHF1</accession>
<evidence type="ECO:0000256" key="1">
    <source>
        <dbReference type="SAM" id="MobiDB-lite"/>
    </source>
</evidence>
<dbReference type="OMA" id="RITFNAW"/>
<dbReference type="InterPro" id="IPR005036">
    <property type="entry name" value="CBM21_dom"/>
</dbReference>
<dbReference type="PROSITE" id="PS51159">
    <property type="entry name" value="CBM21"/>
    <property type="match status" value="1"/>
</dbReference>
<feature type="domain" description="CBM21" evidence="2">
    <location>
        <begin position="94"/>
        <end position="203"/>
    </location>
</feature>
<evidence type="ECO:0000259" key="2">
    <source>
        <dbReference type="PROSITE" id="PS51159"/>
    </source>
</evidence>
<dbReference type="GO" id="GO:0005979">
    <property type="term" value="P:regulation of glycogen biosynthetic process"/>
    <property type="evidence" value="ECO:0007669"/>
    <property type="project" value="TreeGrafter"/>
</dbReference>
<dbReference type="Proteomes" id="UP000887567">
    <property type="component" value="Unplaced"/>
</dbReference>
<dbReference type="InterPro" id="IPR038175">
    <property type="entry name" value="CBM21_dom_sf"/>
</dbReference>
<dbReference type="EnsemblMetazoa" id="XM_021048637.2">
    <property type="protein sequence ID" value="XP_020904296.1"/>
    <property type="gene ID" value="LOC110242626"/>
</dbReference>
<organism evidence="3 4">
    <name type="scientific">Exaiptasia diaphana</name>
    <name type="common">Tropical sea anemone</name>
    <name type="synonym">Aiptasia pulchella</name>
    <dbReference type="NCBI Taxonomy" id="2652724"/>
    <lineage>
        <taxon>Eukaryota</taxon>
        <taxon>Metazoa</taxon>
        <taxon>Cnidaria</taxon>
        <taxon>Anthozoa</taxon>
        <taxon>Hexacorallia</taxon>
        <taxon>Actiniaria</taxon>
        <taxon>Aiptasiidae</taxon>
        <taxon>Exaiptasia</taxon>
    </lineage>
</organism>
<dbReference type="PANTHER" id="PTHR12307">
    <property type="entry name" value="PROTEIN PHOSPHATASE 1 REGULATORY SUBUNIT"/>
    <property type="match status" value="1"/>
</dbReference>
<dbReference type="KEGG" id="epa:110242626"/>
<dbReference type="OrthoDB" id="1881at2759"/>
<dbReference type="RefSeq" id="XP_020904296.1">
    <property type="nucleotide sequence ID" value="XM_021048637.2"/>
</dbReference>
<protein>
    <recommendedName>
        <fullName evidence="2">CBM21 domain-containing protein</fullName>
    </recommendedName>
</protein>
<evidence type="ECO:0000313" key="3">
    <source>
        <dbReference type="EnsemblMetazoa" id="XP_020904296.1"/>
    </source>
</evidence>
<dbReference type="InterPro" id="IPR050782">
    <property type="entry name" value="PP1_regulatory_subunit_3"/>
</dbReference>
<dbReference type="GeneID" id="110242626"/>
<reference evidence="3" key="1">
    <citation type="submission" date="2022-11" db="UniProtKB">
        <authorList>
            <consortium name="EnsemblMetazoa"/>
        </authorList>
    </citation>
    <scope>IDENTIFICATION</scope>
</reference>
<proteinExistence type="predicted"/>
<keyword evidence="4" id="KW-1185">Reference proteome</keyword>
<dbReference type="Gene3D" id="2.60.40.2440">
    <property type="entry name" value="Carbohydrate binding type-21 domain"/>
    <property type="match status" value="1"/>
</dbReference>
<dbReference type="PANTHER" id="PTHR12307:SF53">
    <property type="entry name" value="PROTEIN PHOSPHATASE 1 REGULATORY SUBUNIT"/>
    <property type="match status" value="1"/>
</dbReference>
<dbReference type="GO" id="GO:0008157">
    <property type="term" value="F:protein phosphatase 1 binding"/>
    <property type="evidence" value="ECO:0007669"/>
    <property type="project" value="TreeGrafter"/>
</dbReference>
<evidence type="ECO:0000313" key="4">
    <source>
        <dbReference type="Proteomes" id="UP000887567"/>
    </source>
</evidence>
<sequence length="220" mass="24880">MSLRRVSSVRAGKTPFSDDDEDGCQSILRRHSSLPAKRKNVHFADSFGKPLVSAYSEEEYNIHVSLAQVKKEMQKAKKSLRMCFQQPVSLDGFRERLEHDYVCLENAVIQSENSLIGTVKVKNIAYHKEVIVRYTLDSWNSHTDVGATYVLDSYDGNSDRFSFAVTLPEYFLAAGGNLELAICYKTDGQEYWDNNGGINYRVECAVNESEYRSCALSNGF</sequence>
<dbReference type="GO" id="GO:2001069">
    <property type="term" value="F:glycogen binding"/>
    <property type="evidence" value="ECO:0007669"/>
    <property type="project" value="TreeGrafter"/>
</dbReference>
<dbReference type="Pfam" id="PF03370">
    <property type="entry name" value="CBM_21"/>
    <property type="match status" value="1"/>
</dbReference>
<name>A0A913XHF1_EXADI</name>
<dbReference type="AlphaFoldDB" id="A0A913XHF1"/>